<dbReference type="Proteomes" id="UP001416858">
    <property type="component" value="Unassembled WGS sequence"/>
</dbReference>
<accession>A0ABP9VUL5</accession>
<name>A0ABP9VUL5_9BACT</name>
<comment type="caution">
    <text evidence="1">The sequence shown here is derived from an EMBL/GenBank/DDBJ whole genome shotgun (WGS) entry which is preliminary data.</text>
</comment>
<proteinExistence type="predicted"/>
<evidence type="ECO:0000313" key="2">
    <source>
        <dbReference type="Proteomes" id="UP001416858"/>
    </source>
</evidence>
<dbReference type="EMBL" id="BAABRO010000005">
    <property type="protein sequence ID" value="GAA5507203.1"/>
    <property type="molecule type" value="Genomic_DNA"/>
</dbReference>
<reference evidence="1 2" key="1">
    <citation type="submission" date="2024-02" db="EMBL/GenBank/DDBJ databases">
        <title>Rhodopirellula caenicola NBRC 110016.</title>
        <authorList>
            <person name="Ichikawa N."/>
            <person name="Katano-Makiyama Y."/>
            <person name="Hidaka K."/>
        </authorList>
    </citation>
    <scope>NUCLEOTIDE SEQUENCE [LARGE SCALE GENOMIC DNA]</scope>
    <source>
        <strain evidence="1 2">NBRC 110016</strain>
    </source>
</reference>
<organism evidence="1 2">
    <name type="scientific">Novipirellula caenicola</name>
    <dbReference type="NCBI Taxonomy" id="1536901"/>
    <lineage>
        <taxon>Bacteria</taxon>
        <taxon>Pseudomonadati</taxon>
        <taxon>Planctomycetota</taxon>
        <taxon>Planctomycetia</taxon>
        <taxon>Pirellulales</taxon>
        <taxon>Pirellulaceae</taxon>
        <taxon>Novipirellula</taxon>
    </lineage>
</organism>
<dbReference type="RefSeq" id="WP_345684088.1">
    <property type="nucleotide sequence ID" value="NZ_BAABRO010000005.1"/>
</dbReference>
<gene>
    <name evidence="1" type="ORF">Rcae01_02658</name>
</gene>
<evidence type="ECO:0000313" key="1">
    <source>
        <dbReference type="EMBL" id="GAA5507203.1"/>
    </source>
</evidence>
<keyword evidence="2" id="KW-1185">Reference proteome</keyword>
<protein>
    <submittedName>
        <fullName evidence="1">Uncharacterized protein</fullName>
    </submittedName>
</protein>
<sequence>MSHTLDTCLHCDAVIRVVACGYGVRDERPNFNCPACKQALFSSDGSTVYDIVGVVTQSVDAPERSPDD</sequence>